<evidence type="ECO:0000313" key="3">
    <source>
        <dbReference type="Proteomes" id="UP001335648"/>
    </source>
</evidence>
<proteinExistence type="predicted"/>
<keyword evidence="3" id="KW-1185">Reference proteome</keyword>
<gene>
    <name evidence="2" type="ORF">CesoFtcFv8_003780</name>
</gene>
<feature type="compositionally biased region" description="Polar residues" evidence="1">
    <location>
        <begin position="1"/>
        <end position="11"/>
    </location>
</feature>
<organism evidence="2 3">
    <name type="scientific">Champsocephalus esox</name>
    <name type="common">pike icefish</name>
    <dbReference type="NCBI Taxonomy" id="159716"/>
    <lineage>
        <taxon>Eukaryota</taxon>
        <taxon>Metazoa</taxon>
        <taxon>Chordata</taxon>
        <taxon>Craniata</taxon>
        <taxon>Vertebrata</taxon>
        <taxon>Euteleostomi</taxon>
        <taxon>Actinopterygii</taxon>
        <taxon>Neopterygii</taxon>
        <taxon>Teleostei</taxon>
        <taxon>Neoteleostei</taxon>
        <taxon>Acanthomorphata</taxon>
        <taxon>Eupercaria</taxon>
        <taxon>Perciformes</taxon>
        <taxon>Notothenioidei</taxon>
        <taxon>Channichthyidae</taxon>
        <taxon>Champsocephalus</taxon>
    </lineage>
</organism>
<name>A0AAN8HC83_9TELE</name>
<protein>
    <submittedName>
        <fullName evidence="2">Uncharacterized protein</fullName>
    </submittedName>
</protein>
<evidence type="ECO:0000313" key="2">
    <source>
        <dbReference type="EMBL" id="KAK5909892.1"/>
    </source>
</evidence>
<dbReference type="Proteomes" id="UP001335648">
    <property type="component" value="Unassembled WGS sequence"/>
</dbReference>
<reference evidence="2 3" key="1">
    <citation type="journal article" date="2023" name="Mol. Biol. Evol.">
        <title>Genomics of Secondarily Temperate Adaptation in the Only Non-Antarctic Icefish.</title>
        <authorList>
            <person name="Rivera-Colon A.G."/>
            <person name="Rayamajhi N."/>
            <person name="Minhas B.F."/>
            <person name="Madrigal G."/>
            <person name="Bilyk K.T."/>
            <person name="Yoon V."/>
            <person name="Hune M."/>
            <person name="Gregory S."/>
            <person name="Cheng C.H.C."/>
            <person name="Catchen J.M."/>
        </authorList>
    </citation>
    <scope>NUCLEOTIDE SEQUENCE [LARGE SCALE GENOMIC DNA]</scope>
    <source>
        <strain evidence="2">JC2023a</strain>
    </source>
</reference>
<accession>A0AAN8HC83</accession>
<feature type="compositionally biased region" description="Basic and acidic residues" evidence="1">
    <location>
        <begin position="12"/>
        <end position="21"/>
    </location>
</feature>
<sequence>MGKQSNFSQSWGRDRSSENRRDPAFVSFPFALWDSAKMSARFLQRWYMERLHPSAGSPCPSMTAILPFNTACLA</sequence>
<evidence type="ECO:0000256" key="1">
    <source>
        <dbReference type="SAM" id="MobiDB-lite"/>
    </source>
</evidence>
<feature type="region of interest" description="Disordered" evidence="1">
    <location>
        <begin position="1"/>
        <end position="21"/>
    </location>
</feature>
<dbReference type="AlphaFoldDB" id="A0AAN8HC83"/>
<comment type="caution">
    <text evidence="2">The sequence shown here is derived from an EMBL/GenBank/DDBJ whole genome shotgun (WGS) entry which is preliminary data.</text>
</comment>
<dbReference type="EMBL" id="JAULUE010002048">
    <property type="protein sequence ID" value="KAK5909892.1"/>
    <property type="molecule type" value="Genomic_DNA"/>
</dbReference>